<evidence type="ECO:0000313" key="1">
    <source>
        <dbReference type="EMBL" id="CAI9780270.1"/>
    </source>
</evidence>
<evidence type="ECO:0000313" key="2">
    <source>
        <dbReference type="Proteomes" id="UP000834106"/>
    </source>
</evidence>
<organism evidence="1 2">
    <name type="scientific">Fraxinus pennsylvanica</name>
    <dbReference type="NCBI Taxonomy" id="56036"/>
    <lineage>
        <taxon>Eukaryota</taxon>
        <taxon>Viridiplantae</taxon>
        <taxon>Streptophyta</taxon>
        <taxon>Embryophyta</taxon>
        <taxon>Tracheophyta</taxon>
        <taxon>Spermatophyta</taxon>
        <taxon>Magnoliopsida</taxon>
        <taxon>eudicotyledons</taxon>
        <taxon>Gunneridae</taxon>
        <taxon>Pentapetalae</taxon>
        <taxon>asterids</taxon>
        <taxon>lamiids</taxon>
        <taxon>Lamiales</taxon>
        <taxon>Oleaceae</taxon>
        <taxon>Oleeae</taxon>
        <taxon>Fraxinus</taxon>
    </lineage>
</organism>
<reference evidence="1" key="1">
    <citation type="submission" date="2023-05" db="EMBL/GenBank/DDBJ databases">
        <authorList>
            <person name="Huff M."/>
        </authorList>
    </citation>
    <scope>NUCLEOTIDE SEQUENCE</scope>
</reference>
<gene>
    <name evidence="1" type="ORF">FPE_LOCUS27700</name>
</gene>
<accession>A0AAD2A7E9</accession>
<dbReference type="PANTHER" id="PTHR35510">
    <property type="entry name" value="DBH-LIKE MONOOXYGENASE"/>
    <property type="match status" value="1"/>
</dbReference>
<dbReference type="PANTHER" id="PTHR35510:SF1">
    <property type="entry name" value="DBH-LIKE MONOOXYGENASE"/>
    <property type="match status" value="1"/>
</dbReference>
<protein>
    <submittedName>
        <fullName evidence="1">Uncharacterized protein</fullName>
    </submittedName>
</protein>
<proteinExistence type="predicted"/>
<dbReference type="Proteomes" id="UP000834106">
    <property type="component" value="Chromosome 17"/>
</dbReference>
<name>A0AAD2A7E9_9LAMI</name>
<dbReference type="AlphaFoldDB" id="A0AAD2A7E9"/>
<keyword evidence="2" id="KW-1185">Reference proteome</keyword>
<dbReference type="EMBL" id="OU503052">
    <property type="protein sequence ID" value="CAI9780270.1"/>
    <property type="molecule type" value="Genomic_DNA"/>
</dbReference>
<sequence length="200" mass="22572">MDGYFRLNMKRKELEDVNNEFSDFSLSSPARKTRRLDVDLLPVIEEEESEIPMSFEHSVPEQRLVGNTEGLTIGELPSLPENQERSLVLFNPVNAPLVPSPSNFSIFVNPDLISGLKYKVLWSSQLNNWRLESNEIVTESENSGASNKCLAVVPWLPSHNYSEPGFEVPQTDMMDPEEVGESTMDIEADNRLALNMSLVE</sequence>